<sequence length="103" mass="11664">MPSRRPWLRRGRLFHSAIHRCRRVDKFKHQIPGGSSGTAPHLDRPMPPIAYCNGGVTPTFHLQRPRALLLHASEEPWLGPKNSQALTERRGAGTSVRRGWTLL</sequence>
<comment type="caution">
    <text evidence="2">The sequence shown here is derived from an EMBL/GenBank/DDBJ whole genome shotgun (WGS) entry which is preliminary data.</text>
</comment>
<evidence type="ECO:0000313" key="2">
    <source>
        <dbReference type="EMBL" id="KAJ8419110.1"/>
    </source>
</evidence>
<dbReference type="EMBL" id="JAINUG010000001">
    <property type="protein sequence ID" value="KAJ8419110.1"/>
    <property type="molecule type" value="Genomic_DNA"/>
</dbReference>
<proteinExistence type="predicted"/>
<name>A0AAD7TDY0_9TELE</name>
<evidence type="ECO:0000313" key="3">
    <source>
        <dbReference type="Proteomes" id="UP001221898"/>
    </source>
</evidence>
<protein>
    <submittedName>
        <fullName evidence="2">Uncharacterized protein</fullName>
    </submittedName>
</protein>
<dbReference type="Proteomes" id="UP001221898">
    <property type="component" value="Unassembled WGS sequence"/>
</dbReference>
<accession>A0AAD7TDY0</accession>
<organism evidence="2 3">
    <name type="scientific">Aldrovandia affinis</name>
    <dbReference type="NCBI Taxonomy" id="143900"/>
    <lineage>
        <taxon>Eukaryota</taxon>
        <taxon>Metazoa</taxon>
        <taxon>Chordata</taxon>
        <taxon>Craniata</taxon>
        <taxon>Vertebrata</taxon>
        <taxon>Euteleostomi</taxon>
        <taxon>Actinopterygii</taxon>
        <taxon>Neopterygii</taxon>
        <taxon>Teleostei</taxon>
        <taxon>Notacanthiformes</taxon>
        <taxon>Halosauridae</taxon>
        <taxon>Aldrovandia</taxon>
    </lineage>
</organism>
<reference evidence="2" key="1">
    <citation type="journal article" date="2023" name="Science">
        <title>Genome structures resolve the early diversification of teleost fishes.</title>
        <authorList>
            <person name="Parey E."/>
            <person name="Louis A."/>
            <person name="Montfort J."/>
            <person name="Bouchez O."/>
            <person name="Roques C."/>
            <person name="Iampietro C."/>
            <person name="Lluch J."/>
            <person name="Castinel A."/>
            <person name="Donnadieu C."/>
            <person name="Desvignes T."/>
            <person name="Floi Bucao C."/>
            <person name="Jouanno E."/>
            <person name="Wen M."/>
            <person name="Mejri S."/>
            <person name="Dirks R."/>
            <person name="Jansen H."/>
            <person name="Henkel C."/>
            <person name="Chen W.J."/>
            <person name="Zahm M."/>
            <person name="Cabau C."/>
            <person name="Klopp C."/>
            <person name="Thompson A.W."/>
            <person name="Robinson-Rechavi M."/>
            <person name="Braasch I."/>
            <person name="Lecointre G."/>
            <person name="Bobe J."/>
            <person name="Postlethwait J.H."/>
            <person name="Berthelot C."/>
            <person name="Roest Crollius H."/>
            <person name="Guiguen Y."/>
        </authorList>
    </citation>
    <scope>NUCLEOTIDE SEQUENCE</scope>
    <source>
        <strain evidence="2">NC1722</strain>
    </source>
</reference>
<feature type="region of interest" description="Disordered" evidence="1">
    <location>
        <begin position="79"/>
        <end position="103"/>
    </location>
</feature>
<evidence type="ECO:0000256" key="1">
    <source>
        <dbReference type="SAM" id="MobiDB-lite"/>
    </source>
</evidence>
<dbReference type="AlphaFoldDB" id="A0AAD7TDY0"/>
<keyword evidence="3" id="KW-1185">Reference proteome</keyword>
<gene>
    <name evidence="2" type="ORF">AAFF_G00006090</name>
</gene>